<protein>
    <submittedName>
        <fullName evidence="1 2">Uncharacterized protein</fullName>
    </submittedName>
</protein>
<reference evidence="1 3" key="1">
    <citation type="journal article" date="2011" name="Nature">
        <title>The Medicago genome provides insight into the evolution of rhizobial symbioses.</title>
        <authorList>
            <person name="Young N.D."/>
            <person name="Debelle F."/>
            <person name="Oldroyd G.E."/>
            <person name="Geurts R."/>
            <person name="Cannon S.B."/>
            <person name="Udvardi M.K."/>
            <person name="Benedito V.A."/>
            <person name="Mayer K.F."/>
            <person name="Gouzy J."/>
            <person name="Schoof H."/>
            <person name="Van de Peer Y."/>
            <person name="Proost S."/>
            <person name="Cook D.R."/>
            <person name="Meyers B.C."/>
            <person name="Spannagl M."/>
            <person name="Cheung F."/>
            <person name="De Mita S."/>
            <person name="Krishnakumar V."/>
            <person name="Gundlach H."/>
            <person name="Zhou S."/>
            <person name="Mudge J."/>
            <person name="Bharti A.K."/>
            <person name="Murray J.D."/>
            <person name="Naoumkina M.A."/>
            <person name="Rosen B."/>
            <person name="Silverstein K.A."/>
            <person name="Tang H."/>
            <person name="Rombauts S."/>
            <person name="Zhao P.X."/>
            <person name="Zhou P."/>
            <person name="Barbe V."/>
            <person name="Bardou P."/>
            <person name="Bechner M."/>
            <person name="Bellec A."/>
            <person name="Berger A."/>
            <person name="Berges H."/>
            <person name="Bidwell S."/>
            <person name="Bisseling T."/>
            <person name="Choisne N."/>
            <person name="Couloux A."/>
            <person name="Denny R."/>
            <person name="Deshpande S."/>
            <person name="Dai X."/>
            <person name="Doyle J.J."/>
            <person name="Dudez A.M."/>
            <person name="Farmer A.D."/>
            <person name="Fouteau S."/>
            <person name="Franken C."/>
            <person name="Gibelin C."/>
            <person name="Gish J."/>
            <person name="Goldstein S."/>
            <person name="Gonzalez A.J."/>
            <person name="Green P.J."/>
            <person name="Hallab A."/>
            <person name="Hartog M."/>
            <person name="Hua A."/>
            <person name="Humphray S.J."/>
            <person name="Jeong D.H."/>
            <person name="Jing Y."/>
            <person name="Jocker A."/>
            <person name="Kenton S.M."/>
            <person name="Kim D.J."/>
            <person name="Klee K."/>
            <person name="Lai H."/>
            <person name="Lang C."/>
            <person name="Lin S."/>
            <person name="Macmil S.L."/>
            <person name="Magdelenat G."/>
            <person name="Matthews L."/>
            <person name="McCorrison J."/>
            <person name="Monaghan E.L."/>
            <person name="Mun J.H."/>
            <person name="Najar F.Z."/>
            <person name="Nicholson C."/>
            <person name="Noirot C."/>
            <person name="O'Bleness M."/>
            <person name="Paule C.R."/>
            <person name="Poulain J."/>
            <person name="Prion F."/>
            <person name="Qin B."/>
            <person name="Qu C."/>
            <person name="Retzel E.F."/>
            <person name="Riddle C."/>
            <person name="Sallet E."/>
            <person name="Samain S."/>
            <person name="Samson N."/>
            <person name="Sanders I."/>
            <person name="Saurat O."/>
            <person name="Scarpelli C."/>
            <person name="Schiex T."/>
            <person name="Segurens B."/>
            <person name="Severin A.J."/>
            <person name="Sherrier D.J."/>
            <person name="Shi R."/>
            <person name="Sims S."/>
            <person name="Singer S.R."/>
            <person name="Sinharoy S."/>
            <person name="Sterck L."/>
            <person name="Viollet A."/>
            <person name="Wang B.B."/>
            <person name="Wang K."/>
            <person name="Wang M."/>
            <person name="Wang X."/>
            <person name="Warfsmann J."/>
            <person name="Weissenbach J."/>
            <person name="White D.D."/>
            <person name="White J.D."/>
            <person name="Wiley G.B."/>
            <person name="Wincker P."/>
            <person name="Xing Y."/>
            <person name="Yang L."/>
            <person name="Yao Z."/>
            <person name="Ying F."/>
            <person name="Zhai J."/>
            <person name="Zhou L."/>
            <person name="Zuber A."/>
            <person name="Denarie J."/>
            <person name="Dixon R.A."/>
            <person name="May G.D."/>
            <person name="Schwartz D.C."/>
            <person name="Rogers J."/>
            <person name="Quetier F."/>
            <person name="Town C.D."/>
            <person name="Roe B.A."/>
        </authorList>
    </citation>
    <scope>NUCLEOTIDE SEQUENCE [LARGE SCALE GENOMIC DNA]</scope>
    <source>
        <strain evidence="1">A17</strain>
        <strain evidence="2 3">cv. Jemalong A17</strain>
    </source>
</reference>
<dbReference type="Proteomes" id="UP000002051">
    <property type="component" value="Chromosome 5"/>
</dbReference>
<organism evidence="1 3">
    <name type="scientific">Medicago truncatula</name>
    <name type="common">Barrel medic</name>
    <name type="synonym">Medicago tribuloides</name>
    <dbReference type="NCBI Taxonomy" id="3880"/>
    <lineage>
        <taxon>Eukaryota</taxon>
        <taxon>Viridiplantae</taxon>
        <taxon>Streptophyta</taxon>
        <taxon>Embryophyta</taxon>
        <taxon>Tracheophyta</taxon>
        <taxon>Spermatophyta</taxon>
        <taxon>Magnoliopsida</taxon>
        <taxon>eudicotyledons</taxon>
        <taxon>Gunneridae</taxon>
        <taxon>Pentapetalae</taxon>
        <taxon>rosids</taxon>
        <taxon>fabids</taxon>
        <taxon>Fabales</taxon>
        <taxon>Fabaceae</taxon>
        <taxon>Papilionoideae</taxon>
        <taxon>50 kb inversion clade</taxon>
        <taxon>NPAAA clade</taxon>
        <taxon>Hologalegina</taxon>
        <taxon>IRL clade</taxon>
        <taxon>Trifolieae</taxon>
        <taxon>Medicago</taxon>
    </lineage>
</organism>
<dbReference type="HOGENOM" id="CLU_2416636_0_0_1"/>
<reference evidence="1 3" key="2">
    <citation type="journal article" date="2014" name="BMC Genomics">
        <title>An improved genome release (version Mt4.0) for the model legume Medicago truncatula.</title>
        <authorList>
            <person name="Tang H."/>
            <person name="Krishnakumar V."/>
            <person name="Bidwell S."/>
            <person name="Rosen B."/>
            <person name="Chan A."/>
            <person name="Zhou S."/>
            <person name="Gentzbittel L."/>
            <person name="Childs K.L."/>
            <person name="Yandell M."/>
            <person name="Gundlach H."/>
            <person name="Mayer K.F."/>
            <person name="Schwartz D.C."/>
            <person name="Town C.D."/>
        </authorList>
    </citation>
    <scope>GENOME REANNOTATION</scope>
    <source>
        <strain evidence="2 3">cv. Jemalong A17</strain>
    </source>
</reference>
<dbReference type="EnsemblPlants" id="AES97434">
    <property type="protein sequence ID" value="AES97434"/>
    <property type="gene ID" value="MTR_5g054310"/>
</dbReference>
<dbReference type="PaxDb" id="3880-AES97434"/>
<dbReference type="AlphaFoldDB" id="G7JYB5"/>
<keyword evidence="3" id="KW-1185">Reference proteome</keyword>
<reference evidence="2" key="3">
    <citation type="submission" date="2015-04" db="UniProtKB">
        <authorList>
            <consortium name="EnsemblPlants"/>
        </authorList>
    </citation>
    <scope>IDENTIFICATION</scope>
    <source>
        <strain evidence="2">cv. Jemalong A17</strain>
    </source>
</reference>
<proteinExistence type="predicted"/>
<gene>
    <name evidence="1" type="ordered locus">MTR_5g054310</name>
</gene>
<dbReference type="EMBL" id="CM001221">
    <property type="protein sequence ID" value="AES97434.1"/>
    <property type="molecule type" value="Genomic_DNA"/>
</dbReference>
<name>G7JYB5_MEDTR</name>
<evidence type="ECO:0000313" key="3">
    <source>
        <dbReference type="Proteomes" id="UP000002051"/>
    </source>
</evidence>
<sequence length="92" mass="10564">MNIFFGVSRAHYSFIVRAESCSLIWGCSCTHRSRVAHYQVWIRLDIQALLDHYLFLCFIPGTDCQISFDLVQIKSMTLESSCRSGDIDIPET</sequence>
<evidence type="ECO:0000313" key="2">
    <source>
        <dbReference type="EnsemblPlants" id="AES97434"/>
    </source>
</evidence>
<evidence type="ECO:0000313" key="1">
    <source>
        <dbReference type="EMBL" id="AES97434.1"/>
    </source>
</evidence>
<accession>G7JYB5</accession>